<comment type="subcellular location">
    <subcellularLocation>
        <location evidence="2">Cytoplasm</location>
    </subcellularLocation>
    <subcellularLocation>
        <location evidence="1">Nucleus</location>
    </subcellularLocation>
</comment>
<feature type="region of interest" description="Disordered" evidence="5">
    <location>
        <begin position="76"/>
        <end position="147"/>
    </location>
</feature>
<dbReference type="PROSITE" id="PS01159">
    <property type="entry name" value="WW_DOMAIN_1"/>
    <property type="match status" value="1"/>
</dbReference>
<dbReference type="Gene3D" id="2.20.70.10">
    <property type="match status" value="2"/>
</dbReference>
<dbReference type="AlphaFoldDB" id="A0A0J9Y0U0"/>
<evidence type="ECO:0000256" key="1">
    <source>
        <dbReference type="ARBA" id="ARBA00004123"/>
    </source>
</evidence>
<dbReference type="SUPFAM" id="SSF51045">
    <property type="entry name" value="WW domain"/>
    <property type="match status" value="1"/>
</dbReference>
<sequence>MLLSLLFRVGHMPICGFPSHPVAVMASAKKRVEMAMASKAKLQTTTMTSTPHVQINTHVDDPQKSLEELFTEGMRTHGKHFERKKPSVPASFNQRPVSSLKPHVSSTEGSSDDGLGSSGRQTLSPSSVSSTQLNTSYQGPYHPRQSSAPALINYEDNIEHHSSRLASSITHVPSKSLSVMAVSNVGEQYQAASHRAAKSCDLDCEPSKHFEPNYTPQGQPYFIDNATEVTYWSEPRAKSQSLDPMALVASESPMMERQQQQQQQQQQQSILQPTAPVSQTELDDGLGPLPDGWAKRYDQNGEVYFVDHNSRETTWYDPRIPPQLQEERIWQRHGCTRQNTGQIRRNVYEVSQDDSSVRRQQLQMERRGMQERQQQLYRQGWIGPPWQTAQQQPQPQQQQVPVPSMVQQQPEIPAVRKDSKFVTLLFYIASVIFLIEVSGYNEYYVSGQTVGNDFLGRTPYYAHNRNVSNDSAVDNTMEIDYVSVGTVSMVPLQSAHEIDPNLVRELNAQDLNPRDFDQYLQLNDNRSSAAVAKPYIKTNEICVLHVDGLVELQ</sequence>
<keyword evidence="3" id="KW-0963">Cytoplasm</keyword>
<keyword evidence="4" id="KW-0539">Nucleus</keyword>
<evidence type="ECO:0000259" key="6">
    <source>
        <dbReference type="PROSITE" id="PS50020"/>
    </source>
</evidence>
<feature type="region of interest" description="Disordered" evidence="5">
    <location>
        <begin position="252"/>
        <end position="273"/>
    </location>
</feature>
<evidence type="ECO:0000256" key="3">
    <source>
        <dbReference type="ARBA" id="ARBA00022490"/>
    </source>
</evidence>
<dbReference type="Pfam" id="PF00397">
    <property type="entry name" value="WW"/>
    <property type="match status" value="1"/>
</dbReference>
<dbReference type="CDD" id="cd00201">
    <property type="entry name" value="WW"/>
    <property type="match status" value="2"/>
</dbReference>
<accession>A0A0J9Y0U0</accession>
<evidence type="ECO:0000256" key="2">
    <source>
        <dbReference type="ARBA" id="ARBA00004496"/>
    </source>
</evidence>
<dbReference type="SMART" id="SM00456">
    <property type="entry name" value="WW"/>
    <property type="match status" value="2"/>
</dbReference>
<dbReference type="OMA" id="GSMVHHY"/>
<dbReference type="PROSITE" id="PS50020">
    <property type="entry name" value="WW_DOMAIN_2"/>
    <property type="match status" value="2"/>
</dbReference>
<dbReference type="GO" id="GO:0045944">
    <property type="term" value="P:positive regulation of transcription by RNA polymerase II"/>
    <property type="evidence" value="ECO:0007669"/>
    <property type="project" value="TreeGrafter"/>
</dbReference>
<dbReference type="FunFam" id="2.20.70.10:FF:000017">
    <property type="entry name" value="E3 ubiquitin-protein ligase"/>
    <property type="match status" value="1"/>
</dbReference>
<reference evidence="7" key="2">
    <citation type="submission" date="2012-12" db="EMBL/GenBank/DDBJ databases">
        <authorList>
            <person name="Gao Y.W."/>
            <person name="Fan S.T."/>
            <person name="Sun H.T."/>
            <person name="Wang Z."/>
            <person name="Gao X.L."/>
            <person name="Li Y.G."/>
            <person name="Wang T.C."/>
            <person name="Zhang K."/>
            <person name="Xu W.W."/>
            <person name="Yu Z.J."/>
            <person name="Xia X.Z."/>
        </authorList>
    </citation>
    <scope>NUCLEOTIDE SEQUENCE</scope>
    <source>
        <strain evidence="7">FR3</strain>
    </source>
</reference>
<dbReference type="EMBL" id="LN857009">
    <property type="protein sequence ID" value="CDP99485.1"/>
    <property type="molecule type" value="Genomic_DNA"/>
</dbReference>
<dbReference type="PANTHER" id="PTHR17616:SF8">
    <property type="entry name" value="TRANSCRIPTIONAL COACTIVATOR YORKIE"/>
    <property type="match status" value="1"/>
</dbReference>
<dbReference type="InterPro" id="IPR051583">
    <property type="entry name" value="YAP1"/>
</dbReference>
<dbReference type="GO" id="GO:0035329">
    <property type="term" value="P:hippo signaling"/>
    <property type="evidence" value="ECO:0007669"/>
    <property type="project" value="TreeGrafter"/>
</dbReference>
<organism evidence="7">
    <name type="scientific">Brugia malayi</name>
    <name type="common">Filarial nematode worm</name>
    <dbReference type="NCBI Taxonomy" id="6279"/>
    <lineage>
        <taxon>Eukaryota</taxon>
        <taxon>Metazoa</taxon>
        <taxon>Ecdysozoa</taxon>
        <taxon>Nematoda</taxon>
        <taxon>Chromadorea</taxon>
        <taxon>Rhabditida</taxon>
        <taxon>Spirurina</taxon>
        <taxon>Spiruromorpha</taxon>
        <taxon>Filarioidea</taxon>
        <taxon>Onchocercidae</taxon>
        <taxon>Brugia</taxon>
    </lineage>
</organism>
<feature type="compositionally biased region" description="Low complexity" evidence="5">
    <location>
        <begin position="105"/>
        <end position="119"/>
    </location>
</feature>
<evidence type="ECO:0000256" key="5">
    <source>
        <dbReference type="SAM" id="MobiDB-lite"/>
    </source>
</evidence>
<reference evidence="7" key="1">
    <citation type="journal article" date="2007" name="Science">
        <title>Draft genome of the filarial nematode parasite Brugia malayi.</title>
        <authorList>
            <person name="Ghedin E."/>
            <person name="Wang S."/>
            <person name="Spiro D."/>
            <person name="Caler E."/>
            <person name="Zhao Q."/>
            <person name="Crabtree J."/>
            <person name="Allen J.E."/>
            <person name="Delcher A.L."/>
            <person name="Guiliano D.B."/>
            <person name="Miranda-Saavedra D."/>
            <person name="Angiuoli S.V."/>
            <person name="Creasy T."/>
            <person name="Amedeo P."/>
            <person name="Haas B."/>
            <person name="El-Sayed N.M."/>
            <person name="Wortman J.R."/>
            <person name="Feldblyum T."/>
            <person name="Tallon L."/>
            <person name="Schatz M."/>
            <person name="Shumway M."/>
            <person name="Koo H."/>
            <person name="Salzberg S.L."/>
            <person name="Schobel S."/>
            <person name="Pertea M."/>
            <person name="Pop M."/>
            <person name="White O."/>
            <person name="Barton G.J."/>
            <person name="Carlow C.K."/>
            <person name="Crawford M.J."/>
            <person name="Daub J."/>
            <person name="Dimmic M.W."/>
            <person name="Estes C.F."/>
            <person name="Foster J.M."/>
            <person name="Ganatra M."/>
            <person name="Gregory W.F."/>
            <person name="Johnson N.M."/>
            <person name="Jin J."/>
            <person name="Komuniecki R."/>
            <person name="Korf I."/>
            <person name="Kumar S."/>
            <person name="Laney S."/>
            <person name="Li B.W."/>
            <person name="Li W."/>
            <person name="Lindblom T.H."/>
            <person name="Lustigman S."/>
            <person name="Ma D."/>
            <person name="Maina C.V."/>
            <person name="Martin D.M."/>
            <person name="McCarter J.P."/>
            <person name="McReynolds L."/>
            <person name="Mitreva M."/>
            <person name="Nutman T.B."/>
            <person name="Parkinson J."/>
            <person name="Peregrin-Alvarez J.M."/>
            <person name="Poole C."/>
            <person name="Ren Q."/>
            <person name="Saunders L."/>
            <person name="Sluder A.E."/>
            <person name="Smith K."/>
            <person name="Stanke M."/>
            <person name="Unnasch T.R."/>
            <person name="Ware J."/>
            <person name="Wei A.D."/>
            <person name="Weil G."/>
            <person name="Williams D.J."/>
            <person name="Zhang Y."/>
            <person name="Williams S.A."/>
            <person name="Fraser-Liggett C."/>
            <person name="Slatko B."/>
            <person name="Blaxter M.L."/>
            <person name="Scott A.L."/>
        </authorList>
    </citation>
    <scope>NUCLEOTIDE SEQUENCE</scope>
    <source>
        <strain evidence="7">FR3</strain>
    </source>
</reference>
<feature type="domain" description="WW" evidence="6">
    <location>
        <begin position="287"/>
        <end position="320"/>
    </location>
</feature>
<dbReference type="InterPro" id="IPR001202">
    <property type="entry name" value="WW_dom"/>
</dbReference>
<protein>
    <submittedName>
        <fullName evidence="7">Bm10767, isoform b</fullName>
    </submittedName>
</protein>
<feature type="compositionally biased region" description="Polar residues" evidence="5">
    <location>
        <begin position="120"/>
        <end position="147"/>
    </location>
</feature>
<dbReference type="GO" id="GO:0005634">
    <property type="term" value="C:nucleus"/>
    <property type="evidence" value="ECO:0007669"/>
    <property type="project" value="UniProtKB-SubCell"/>
</dbReference>
<dbReference type="GO" id="GO:0003713">
    <property type="term" value="F:transcription coactivator activity"/>
    <property type="evidence" value="ECO:0007669"/>
    <property type="project" value="TreeGrafter"/>
</dbReference>
<evidence type="ECO:0000256" key="4">
    <source>
        <dbReference type="ARBA" id="ARBA00023242"/>
    </source>
</evidence>
<evidence type="ECO:0000313" key="7">
    <source>
        <dbReference type="EMBL" id="CDP99485.1"/>
    </source>
</evidence>
<gene>
    <name evidence="7" type="primary">Bm10767</name>
    <name evidence="7" type="ORF">BM_Bm10767</name>
</gene>
<feature type="domain" description="WW" evidence="6">
    <location>
        <begin position="210"/>
        <end position="237"/>
    </location>
</feature>
<proteinExistence type="predicted"/>
<dbReference type="GO" id="GO:0005737">
    <property type="term" value="C:cytoplasm"/>
    <property type="evidence" value="ECO:0007669"/>
    <property type="project" value="UniProtKB-SubCell"/>
</dbReference>
<name>A0A0J9Y0U0_BRUMA</name>
<dbReference type="InterPro" id="IPR036020">
    <property type="entry name" value="WW_dom_sf"/>
</dbReference>
<feature type="compositionally biased region" description="Low complexity" evidence="5">
    <location>
        <begin position="258"/>
        <end position="268"/>
    </location>
</feature>
<dbReference type="PANTHER" id="PTHR17616">
    <property type="entry name" value="YES-ASSOCIATED PROTEIN YAP1 FAMILY MEMBER"/>
    <property type="match status" value="1"/>
</dbReference>